<comment type="caution">
    <text evidence="3">The sequence shown here is derived from an EMBL/GenBank/DDBJ whole genome shotgun (WGS) entry which is preliminary data.</text>
</comment>
<gene>
    <name evidence="3" type="ORF">SLS60_009234</name>
</gene>
<dbReference type="EMBL" id="JAKJXO020000014">
    <property type="protein sequence ID" value="KAL1596586.1"/>
    <property type="molecule type" value="Genomic_DNA"/>
</dbReference>
<keyword evidence="2" id="KW-0812">Transmembrane</keyword>
<evidence type="ECO:0000256" key="2">
    <source>
        <dbReference type="SAM" id="Phobius"/>
    </source>
</evidence>
<feature type="compositionally biased region" description="Basic and acidic residues" evidence="1">
    <location>
        <begin position="294"/>
        <end position="303"/>
    </location>
</feature>
<keyword evidence="2" id="KW-1133">Transmembrane helix</keyword>
<dbReference type="Proteomes" id="UP001521785">
    <property type="component" value="Unassembled WGS sequence"/>
</dbReference>
<sequence>MSSYRVFSENRYIKPRGVPSSRSFIGRFGDGLGKDSNSKHLVLLFLFLHAYAFQAFYNDDYDLAVATALPTLLLPYTWSHRDNYPTILGLPFYYILPYQGHTYPYPKWSAQLGRTFGGPARDGYANCFYTIPLYLALWYAFLAMVFPKSITTFVLIAVLLVSRPEYWFSEPKSHTRKRSALLAFDGMLFRLGGQFVVGASTWLSWTVAKAYMRAEVELEQAHLSQLLAVEQGPALALTCVLVIKVINTWKGIRGFWPDLLFEPYDAYWDELTPEKEIAIWEILAQLEQKRERGSGYGMKERNRAQALQPRDWEPNSLYQEESPEPEALYRGSDSGEEDVGAADGGGNDAAANVRERLNSLQPEAEGESTRERTARMLKEAFSRNPALAHKLIESQVQDLPPEKEAERRKRLEDFLVQRTEDRIANQRFRKAHRADTSIALTVPYNDSKSNLPSSILCPRPARDQYPPHSEDRSIPCCCLLPILSLIDPDPRAPQYVSIIEDPLARNPEDVSDDGTESDDSSSTDVYEADDRYPDNTFPHRAWRESLISTFGTVDMFFDRTKASAWNMFMFLVQGFSVAVLIRLSLMSVEKWPLEKHYTDDNIGVMWSTLGMIEVVLKSGLNQYGSLLTYWGRLVRDPVEVLLNDWLLTVFSLWAGGMIWLFMTYFLEAEFAPYLFW</sequence>
<feature type="transmembrane region" description="Helical" evidence="2">
    <location>
        <begin position="41"/>
        <end position="57"/>
    </location>
</feature>
<feature type="transmembrane region" description="Helical" evidence="2">
    <location>
        <begin position="138"/>
        <end position="161"/>
    </location>
</feature>
<reference evidence="3 4" key="1">
    <citation type="submission" date="2024-02" db="EMBL/GenBank/DDBJ databases">
        <title>De novo assembly and annotation of 12 fungi associated with fruit tree decline syndrome in Ontario, Canada.</title>
        <authorList>
            <person name="Sulman M."/>
            <person name="Ellouze W."/>
            <person name="Ilyukhin E."/>
        </authorList>
    </citation>
    <scope>NUCLEOTIDE SEQUENCE [LARGE SCALE GENOMIC DNA]</scope>
    <source>
        <strain evidence="3 4">M42-189</strain>
    </source>
</reference>
<name>A0ABR3QWP9_9PLEO</name>
<keyword evidence="4" id="KW-1185">Reference proteome</keyword>
<evidence type="ECO:0000313" key="3">
    <source>
        <dbReference type="EMBL" id="KAL1596586.1"/>
    </source>
</evidence>
<feature type="transmembrane region" description="Helical" evidence="2">
    <location>
        <begin position="182"/>
        <end position="203"/>
    </location>
</feature>
<feature type="compositionally biased region" description="Acidic residues" evidence="1">
    <location>
        <begin position="509"/>
        <end position="521"/>
    </location>
</feature>
<feature type="region of interest" description="Disordered" evidence="1">
    <location>
        <begin position="294"/>
        <end position="349"/>
    </location>
</feature>
<feature type="transmembrane region" description="Helical" evidence="2">
    <location>
        <begin position="645"/>
        <end position="666"/>
    </location>
</feature>
<accession>A0ABR3QWP9</accession>
<organism evidence="3 4">
    <name type="scientific">Paraconiothyrium brasiliense</name>
    <dbReference type="NCBI Taxonomy" id="300254"/>
    <lineage>
        <taxon>Eukaryota</taxon>
        <taxon>Fungi</taxon>
        <taxon>Dikarya</taxon>
        <taxon>Ascomycota</taxon>
        <taxon>Pezizomycotina</taxon>
        <taxon>Dothideomycetes</taxon>
        <taxon>Pleosporomycetidae</taxon>
        <taxon>Pleosporales</taxon>
        <taxon>Massarineae</taxon>
        <taxon>Didymosphaeriaceae</taxon>
        <taxon>Paraconiothyrium</taxon>
    </lineage>
</organism>
<feature type="transmembrane region" description="Helical" evidence="2">
    <location>
        <begin position="564"/>
        <end position="585"/>
    </location>
</feature>
<feature type="region of interest" description="Disordered" evidence="1">
    <location>
        <begin position="498"/>
        <end position="532"/>
    </location>
</feature>
<proteinExistence type="predicted"/>
<evidence type="ECO:0000256" key="1">
    <source>
        <dbReference type="SAM" id="MobiDB-lite"/>
    </source>
</evidence>
<protein>
    <submittedName>
        <fullName evidence="3">Uncharacterized protein</fullName>
    </submittedName>
</protein>
<evidence type="ECO:0000313" key="4">
    <source>
        <dbReference type="Proteomes" id="UP001521785"/>
    </source>
</evidence>
<keyword evidence="2" id="KW-0472">Membrane</keyword>